<dbReference type="AlphaFoldDB" id="A0A1F7K945"/>
<comment type="caution">
    <text evidence="6">The sequence shown here is derived from an EMBL/GenBank/DDBJ whole genome shotgun (WGS) entry which is preliminary data.</text>
</comment>
<dbReference type="Pfam" id="PF00152">
    <property type="entry name" value="tRNA-synt_2"/>
    <property type="match status" value="1"/>
</dbReference>
<dbReference type="Proteomes" id="UP000178450">
    <property type="component" value="Unassembled WGS sequence"/>
</dbReference>
<feature type="domain" description="Aminoacyl-transfer RNA synthetases class-II family profile" evidence="5">
    <location>
        <begin position="183"/>
        <end position="482"/>
    </location>
</feature>
<sequence length="512" mass="59548">MIKADDLLGQRQRRLDNLKALEKLGIEIYPAKAKKQVANQNLITDFAKWKEKTVVQSGRLTSWRDHGKMVFADLMDYSAKIQLWLKKDGLKADLTQGFLGWRELKLLDVGDFIEVTSTVTKTSSGQVSLLVDRVRLLAKSLRPIPWQLSDKEQLLRRRYLDFNINPEKKALFERKAKFWEAQRRFLADHGFVEIETPVLEHVTGGADARPFTTFHNDLGESLYLRISTELFQKRLIASGFEKIYTFGPNFRNEGISEEHLQEYYQVEWYWAYASYRENMILVRDLFRYIAKEVYGKTKFESRGHSFDLSDDWSEIDYVKAIKEKFKIDIFKSTEAEIMAVLKDQKVILSGKVNRNRMIDNLWKLIRKTVSGPAFLINEPVFMSPLAKAKINDPLLTERFHVIIAGSELGNGYSEINDPQQQLARFLEQQQLREKGDDEAQMLDLDYVEMLEYGMPPVSGYGQSERIFWTLENVSAREGTLFPLMAYSLEENTSKIYGQKVTKYTKNNEQKTD</sequence>
<dbReference type="PANTHER" id="PTHR42918:SF15">
    <property type="entry name" value="LYSINE--TRNA LIGASE, CHLOROPLASTIC_MITOCHONDRIAL"/>
    <property type="match status" value="1"/>
</dbReference>
<evidence type="ECO:0000259" key="5">
    <source>
        <dbReference type="PROSITE" id="PS50862"/>
    </source>
</evidence>
<accession>A0A1F7K945</accession>
<dbReference type="SUPFAM" id="SSF50249">
    <property type="entry name" value="Nucleic acid-binding proteins"/>
    <property type="match status" value="1"/>
</dbReference>
<dbReference type="GO" id="GO:0006430">
    <property type="term" value="P:lysyl-tRNA aminoacylation"/>
    <property type="evidence" value="ECO:0007669"/>
    <property type="project" value="InterPro"/>
</dbReference>
<dbReference type="GO" id="GO:0000049">
    <property type="term" value="F:tRNA binding"/>
    <property type="evidence" value="ECO:0007669"/>
    <property type="project" value="TreeGrafter"/>
</dbReference>
<dbReference type="InterPro" id="IPR018149">
    <property type="entry name" value="Lys-tRNA-synth_II_C"/>
</dbReference>
<dbReference type="PRINTS" id="PR00982">
    <property type="entry name" value="TRNASYNTHLYS"/>
</dbReference>
<protein>
    <recommendedName>
        <fullName evidence="5">Aminoacyl-transfer RNA synthetases class-II family profile domain-containing protein</fullName>
    </recommendedName>
</protein>
<dbReference type="InterPro" id="IPR044136">
    <property type="entry name" value="Lys-tRNA-ligase_II_N"/>
</dbReference>
<dbReference type="InterPro" id="IPR012340">
    <property type="entry name" value="NA-bd_OB-fold"/>
</dbReference>
<dbReference type="GO" id="GO:0004824">
    <property type="term" value="F:lysine-tRNA ligase activity"/>
    <property type="evidence" value="ECO:0007669"/>
    <property type="project" value="InterPro"/>
</dbReference>
<evidence type="ECO:0000313" key="7">
    <source>
        <dbReference type="Proteomes" id="UP000178450"/>
    </source>
</evidence>
<evidence type="ECO:0000256" key="2">
    <source>
        <dbReference type="ARBA" id="ARBA00022741"/>
    </source>
</evidence>
<dbReference type="Gene3D" id="3.30.930.10">
    <property type="entry name" value="Bira Bifunctional Protein, Domain 2"/>
    <property type="match status" value="1"/>
</dbReference>
<dbReference type="Pfam" id="PF01336">
    <property type="entry name" value="tRNA_anti-codon"/>
    <property type="match status" value="1"/>
</dbReference>
<keyword evidence="4" id="KW-0030">Aminoacyl-tRNA synthetase</keyword>
<evidence type="ECO:0000256" key="1">
    <source>
        <dbReference type="ARBA" id="ARBA00022598"/>
    </source>
</evidence>
<keyword evidence="1" id="KW-0436">Ligase</keyword>
<dbReference type="PROSITE" id="PS50862">
    <property type="entry name" value="AA_TRNA_LIGASE_II"/>
    <property type="match status" value="1"/>
</dbReference>
<dbReference type="GO" id="GO:0005524">
    <property type="term" value="F:ATP binding"/>
    <property type="evidence" value="ECO:0007669"/>
    <property type="project" value="UniProtKB-KW"/>
</dbReference>
<dbReference type="InterPro" id="IPR004364">
    <property type="entry name" value="Aa-tRNA-synt_II"/>
</dbReference>
<dbReference type="SUPFAM" id="SSF55681">
    <property type="entry name" value="Class II aaRS and biotin synthetases"/>
    <property type="match status" value="1"/>
</dbReference>
<dbReference type="InterPro" id="IPR006195">
    <property type="entry name" value="aa-tRNA-synth_II"/>
</dbReference>
<evidence type="ECO:0000256" key="4">
    <source>
        <dbReference type="ARBA" id="ARBA00023146"/>
    </source>
</evidence>
<evidence type="ECO:0000313" key="6">
    <source>
        <dbReference type="EMBL" id="OGK64392.1"/>
    </source>
</evidence>
<dbReference type="CDD" id="cd04322">
    <property type="entry name" value="LysRS_N"/>
    <property type="match status" value="1"/>
</dbReference>
<gene>
    <name evidence="6" type="ORF">A2209_03700</name>
</gene>
<dbReference type="EMBL" id="MGBG01000021">
    <property type="protein sequence ID" value="OGK64392.1"/>
    <property type="molecule type" value="Genomic_DNA"/>
</dbReference>
<dbReference type="InterPro" id="IPR045864">
    <property type="entry name" value="aa-tRNA-synth_II/BPL/LPL"/>
</dbReference>
<evidence type="ECO:0000256" key="3">
    <source>
        <dbReference type="ARBA" id="ARBA00022840"/>
    </source>
</evidence>
<keyword evidence="2" id="KW-0547">Nucleotide-binding</keyword>
<name>A0A1F7K945_9BACT</name>
<proteinExistence type="predicted"/>
<dbReference type="Gene3D" id="2.40.50.140">
    <property type="entry name" value="Nucleic acid-binding proteins"/>
    <property type="match status" value="1"/>
</dbReference>
<keyword evidence="3" id="KW-0067">ATP-binding</keyword>
<organism evidence="6 7">
    <name type="scientific">Candidatus Roizmanbacteria bacterium RIFOXYA1_FULL_41_12</name>
    <dbReference type="NCBI Taxonomy" id="1802082"/>
    <lineage>
        <taxon>Bacteria</taxon>
        <taxon>Candidatus Roizmaniibacteriota</taxon>
    </lineage>
</organism>
<dbReference type="PANTHER" id="PTHR42918">
    <property type="entry name" value="LYSYL-TRNA SYNTHETASE"/>
    <property type="match status" value="1"/>
</dbReference>
<reference evidence="6 7" key="1">
    <citation type="journal article" date="2016" name="Nat. Commun.">
        <title>Thousands of microbial genomes shed light on interconnected biogeochemical processes in an aquifer system.</title>
        <authorList>
            <person name="Anantharaman K."/>
            <person name="Brown C.T."/>
            <person name="Hug L.A."/>
            <person name="Sharon I."/>
            <person name="Castelle C.J."/>
            <person name="Probst A.J."/>
            <person name="Thomas B.C."/>
            <person name="Singh A."/>
            <person name="Wilkins M.J."/>
            <person name="Karaoz U."/>
            <person name="Brodie E.L."/>
            <person name="Williams K.H."/>
            <person name="Hubbard S.S."/>
            <person name="Banfield J.F."/>
        </authorList>
    </citation>
    <scope>NUCLEOTIDE SEQUENCE [LARGE SCALE GENOMIC DNA]</scope>
</reference>
<dbReference type="InterPro" id="IPR004365">
    <property type="entry name" value="NA-bd_OB_tRNA"/>
</dbReference>
<dbReference type="GO" id="GO:0005829">
    <property type="term" value="C:cytosol"/>
    <property type="evidence" value="ECO:0007669"/>
    <property type="project" value="TreeGrafter"/>
</dbReference>